<evidence type="ECO:0000259" key="3">
    <source>
        <dbReference type="PROSITE" id="PS51462"/>
    </source>
</evidence>
<sequence length="144" mass="16458">MGRLQSVVDVHVVFQNSDGERLFIKRANTGYKDGYYSLVAGHLEAGESIVECAIREAYEEAGVEIEESELVLRHVMRRDAEQNRVSFFLECCKWKGTLKNMEPEKCSEFLWVQRSEIPQPTVEYVAYAIGQMDSGKVLSDFKIV</sequence>
<dbReference type="Proteomes" id="UP001466933">
    <property type="component" value="Unassembled WGS sequence"/>
</dbReference>
<dbReference type="EMBL" id="JBCPYA010000001">
    <property type="protein sequence ID" value="MEN2469384.1"/>
    <property type="molecule type" value="Genomic_DNA"/>
</dbReference>
<feature type="domain" description="Nudix hydrolase" evidence="3">
    <location>
        <begin position="3"/>
        <end position="133"/>
    </location>
</feature>
<evidence type="ECO:0000313" key="5">
    <source>
        <dbReference type="Proteomes" id="UP001466933"/>
    </source>
</evidence>
<gene>
    <name evidence="4" type="ORF">VOI36_05710</name>
</gene>
<dbReference type="Pfam" id="PF00293">
    <property type="entry name" value="NUDIX"/>
    <property type="match status" value="1"/>
</dbReference>
<dbReference type="InterPro" id="IPR015797">
    <property type="entry name" value="NUDIX_hydrolase-like_dom_sf"/>
</dbReference>
<dbReference type="InterPro" id="IPR020084">
    <property type="entry name" value="NUDIX_hydrolase_CS"/>
</dbReference>
<comment type="caution">
    <text evidence="4">The sequence shown here is derived from an EMBL/GenBank/DDBJ whole genome shotgun (WGS) entry which is preliminary data.</text>
</comment>
<keyword evidence="2" id="KW-0378">Hydrolase</keyword>
<dbReference type="SUPFAM" id="SSF55811">
    <property type="entry name" value="Nudix"/>
    <property type="match status" value="1"/>
</dbReference>
<evidence type="ECO:0000313" key="4">
    <source>
        <dbReference type="EMBL" id="MEN2469384.1"/>
    </source>
</evidence>
<proteinExistence type="predicted"/>
<name>A0ABU9WBG9_9BURK</name>
<dbReference type="PANTHER" id="PTHR43046">
    <property type="entry name" value="GDP-MANNOSE MANNOSYL HYDROLASE"/>
    <property type="match status" value="1"/>
</dbReference>
<dbReference type="InterPro" id="IPR000086">
    <property type="entry name" value="NUDIX_hydrolase_dom"/>
</dbReference>
<accession>A0ABU9WBG9</accession>
<dbReference type="Gene3D" id="3.90.79.10">
    <property type="entry name" value="Nucleoside Triphosphate Pyrophosphohydrolase"/>
    <property type="match status" value="1"/>
</dbReference>
<evidence type="ECO:0000256" key="2">
    <source>
        <dbReference type="ARBA" id="ARBA00022801"/>
    </source>
</evidence>
<keyword evidence="5" id="KW-1185">Reference proteome</keyword>
<dbReference type="PROSITE" id="PS51462">
    <property type="entry name" value="NUDIX"/>
    <property type="match status" value="1"/>
</dbReference>
<organism evidence="4 5">
    <name type="scientific">Burkholderia theae</name>
    <dbReference type="NCBI Taxonomy" id="3143496"/>
    <lineage>
        <taxon>Bacteria</taxon>
        <taxon>Pseudomonadati</taxon>
        <taxon>Pseudomonadota</taxon>
        <taxon>Betaproteobacteria</taxon>
        <taxon>Burkholderiales</taxon>
        <taxon>Burkholderiaceae</taxon>
        <taxon>Burkholderia</taxon>
    </lineage>
</organism>
<dbReference type="PANTHER" id="PTHR43046:SF14">
    <property type="entry name" value="MUTT_NUDIX FAMILY PROTEIN"/>
    <property type="match status" value="1"/>
</dbReference>
<reference evidence="4 5" key="1">
    <citation type="submission" date="2024-05" db="EMBL/GenBank/DDBJ databases">
        <title>Burkholderia sp. Nov. a novel bacteria isolated from rhizosphere soil of Camellia sinensis.</title>
        <authorList>
            <person name="Dong Y."/>
        </authorList>
    </citation>
    <scope>NUCLEOTIDE SEQUENCE [LARGE SCALE GENOMIC DNA]</scope>
    <source>
        <strain evidence="4 5">GS2Y</strain>
    </source>
</reference>
<dbReference type="PROSITE" id="PS00893">
    <property type="entry name" value="NUDIX_BOX"/>
    <property type="match status" value="1"/>
</dbReference>
<evidence type="ECO:0000256" key="1">
    <source>
        <dbReference type="ARBA" id="ARBA00001946"/>
    </source>
</evidence>
<dbReference type="RefSeq" id="WP_343491136.1">
    <property type="nucleotide sequence ID" value="NZ_JBCPYA010000001.1"/>
</dbReference>
<protein>
    <submittedName>
        <fullName evidence="4">NUDIX domain-containing protein</fullName>
    </submittedName>
</protein>
<comment type="cofactor">
    <cofactor evidence="1">
        <name>Mg(2+)</name>
        <dbReference type="ChEBI" id="CHEBI:18420"/>
    </cofactor>
</comment>